<dbReference type="EMBL" id="CP029494">
    <property type="protein sequence ID" value="AWN22607.1"/>
    <property type="molecule type" value="Genomic_DNA"/>
</dbReference>
<dbReference type="SUPFAM" id="SSF75304">
    <property type="entry name" value="Amidase signature (AS) enzymes"/>
    <property type="match status" value="1"/>
</dbReference>
<evidence type="ECO:0000313" key="3">
    <source>
        <dbReference type="Proteomes" id="UP000245368"/>
    </source>
</evidence>
<dbReference type="PANTHER" id="PTHR42678:SF34">
    <property type="entry name" value="OS04G0183300 PROTEIN"/>
    <property type="match status" value="1"/>
</dbReference>
<evidence type="ECO:0000313" key="2">
    <source>
        <dbReference type="EMBL" id="AWN22607.1"/>
    </source>
</evidence>
<feature type="domain" description="Amidase" evidence="1">
    <location>
        <begin position="29"/>
        <end position="409"/>
    </location>
</feature>
<proteinExistence type="predicted"/>
<dbReference type="InterPro" id="IPR023631">
    <property type="entry name" value="Amidase_dom"/>
</dbReference>
<dbReference type="AlphaFoldDB" id="A0A2Z3JBT3"/>
<gene>
    <name evidence="2" type="ORF">DKM44_04640</name>
</gene>
<organism evidence="2 3">
    <name type="scientific">Deinococcus irradiatisoli</name>
    <dbReference type="NCBI Taxonomy" id="2202254"/>
    <lineage>
        <taxon>Bacteria</taxon>
        <taxon>Thermotogati</taxon>
        <taxon>Deinococcota</taxon>
        <taxon>Deinococci</taxon>
        <taxon>Deinococcales</taxon>
        <taxon>Deinococcaceae</taxon>
        <taxon>Deinococcus</taxon>
    </lineage>
</organism>
<dbReference type="RefSeq" id="WP_109825827.1">
    <property type="nucleotide sequence ID" value="NZ_CP029494.1"/>
</dbReference>
<dbReference type="Pfam" id="PF01425">
    <property type="entry name" value="Amidase"/>
    <property type="match status" value="1"/>
</dbReference>
<dbReference type="InterPro" id="IPR036928">
    <property type="entry name" value="AS_sf"/>
</dbReference>
<keyword evidence="3" id="KW-1185">Reference proteome</keyword>
<accession>A0A2Z3JBT3</accession>
<dbReference type="KEGG" id="dez:DKM44_04640"/>
<name>A0A2Z3JBT3_9DEIO</name>
<dbReference type="Gene3D" id="3.90.1300.10">
    <property type="entry name" value="Amidase signature (AS) domain"/>
    <property type="match status" value="1"/>
</dbReference>
<protein>
    <submittedName>
        <fullName evidence="2">Amidase</fullName>
    </submittedName>
</protein>
<reference evidence="2 3" key="1">
    <citation type="submission" date="2018-05" db="EMBL/GenBank/DDBJ databases">
        <title>Complete Genome Sequence of Deinococcus sp. strain 17bor-2.</title>
        <authorList>
            <person name="Srinivasan S."/>
        </authorList>
    </citation>
    <scope>NUCLEOTIDE SEQUENCE [LARGE SCALE GENOMIC DNA]</scope>
    <source>
        <strain evidence="2 3">17bor-2</strain>
    </source>
</reference>
<dbReference type="Proteomes" id="UP000245368">
    <property type="component" value="Chromosome"/>
</dbReference>
<dbReference type="PANTHER" id="PTHR42678">
    <property type="entry name" value="AMIDASE"/>
    <property type="match status" value="1"/>
</dbReference>
<dbReference type="OrthoDB" id="9811471at2"/>
<sequence>MSNALFDLDATDLIAAIAAGETSAESAARLYLSRIEALNPRLHAVISVNPQALGDAQALDRLPPEQRGRLHGLPVLIKDNIDVAGLPTTAGSALLANHIPASDAPLVARLRAAGAVILGKTNMTEWANFMTTSMPNGYSSRGGQTVNPWGEGADTGGSSSGSGVVVAARLAPAAIGTETSGSILSPAHQNGVTGHKPTVGLIPRTGVVPISTTQDTAGPLTRTPRDAALLAGVMAGSDDADPATAQFQAQDFTLSGGALSSARLGVVRGGGWDHLSADHRERLEAAFEALKAGGAALTDVTLASESELREAGFEVLLYEFKPALNAYLAGVTEGPGSLEAVIEASDADPEKLLRYGMVLLQAAQATRGDLSERAYAQARARDLELAGKRGLEPLLAEYDALIFPKYNGYAPAAKLGLPSVNVPIGLADGRPCGLQLCGPAWSDARLLALAADLQQRLGGFVPAPEPLQEER</sequence>
<evidence type="ECO:0000259" key="1">
    <source>
        <dbReference type="Pfam" id="PF01425"/>
    </source>
</evidence>